<evidence type="ECO:0000256" key="2">
    <source>
        <dbReference type="ARBA" id="ARBA00023315"/>
    </source>
</evidence>
<dbReference type="PANTHER" id="PTHR30602">
    <property type="entry name" value="AMINO-ACID ACETYLTRANSFERASE"/>
    <property type="match status" value="1"/>
</dbReference>
<keyword evidence="4" id="KW-1185">Reference proteome</keyword>
<name>A0ABU6Y5B4_9FABA</name>
<proteinExistence type="predicted"/>
<keyword evidence="2" id="KW-0012">Acyltransferase</keyword>
<gene>
    <name evidence="3" type="ORF">PIB30_013459</name>
</gene>
<accession>A0ABU6Y5B4</accession>
<evidence type="ECO:0000313" key="4">
    <source>
        <dbReference type="Proteomes" id="UP001341840"/>
    </source>
</evidence>
<evidence type="ECO:0000256" key="1">
    <source>
        <dbReference type="ARBA" id="ARBA00022679"/>
    </source>
</evidence>
<dbReference type="Proteomes" id="UP001341840">
    <property type="component" value="Unassembled WGS sequence"/>
</dbReference>
<organism evidence="3 4">
    <name type="scientific">Stylosanthes scabra</name>
    <dbReference type="NCBI Taxonomy" id="79078"/>
    <lineage>
        <taxon>Eukaryota</taxon>
        <taxon>Viridiplantae</taxon>
        <taxon>Streptophyta</taxon>
        <taxon>Embryophyta</taxon>
        <taxon>Tracheophyta</taxon>
        <taxon>Spermatophyta</taxon>
        <taxon>Magnoliopsida</taxon>
        <taxon>eudicotyledons</taxon>
        <taxon>Gunneridae</taxon>
        <taxon>Pentapetalae</taxon>
        <taxon>rosids</taxon>
        <taxon>fabids</taxon>
        <taxon>Fabales</taxon>
        <taxon>Fabaceae</taxon>
        <taxon>Papilionoideae</taxon>
        <taxon>50 kb inversion clade</taxon>
        <taxon>dalbergioids sensu lato</taxon>
        <taxon>Dalbergieae</taxon>
        <taxon>Pterocarpus clade</taxon>
        <taxon>Stylosanthes</taxon>
    </lineage>
</organism>
<dbReference type="EMBL" id="JASCZI010241690">
    <property type="protein sequence ID" value="MED6204960.1"/>
    <property type="molecule type" value="Genomic_DNA"/>
</dbReference>
<dbReference type="InterPro" id="IPR010167">
    <property type="entry name" value="NH2A_AcTrfase"/>
</dbReference>
<evidence type="ECO:0000313" key="3">
    <source>
        <dbReference type="EMBL" id="MED6204960.1"/>
    </source>
</evidence>
<comment type="caution">
    <text evidence="3">The sequence shown here is derived from an EMBL/GenBank/DDBJ whole genome shotgun (WGS) entry which is preliminary data.</text>
</comment>
<dbReference type="PANTHER" id="PTHR30602:SF12">
    <property type="entry name" value="AMINO-ACID ACETYLTRANSFERASE NAGS1, CHLOROPLASTIC-RELATED"/>
    <property type="match status" value="1"/>
</dbReference>
<reference evidence="3 4" key="1">
    <citation type="journal article" date="2023" name="Plants (Basel)">
        <title>Bridging the Gap: Combining Genomics and Transcriptomics Approaches to Understand Stylosanthes scabra, an Orphan Legume from the Brazilian Caatinga.</title>
        <authorList>
            <person name="Ferreira-Neto J.R.C."/>
            <person name="da Silva M.D."/>
            <person name="Binneck E."/>
            <person name="de Melo N.F."/>
            <person name="da Silva R.H."/>
            <person name="de Melo A.L.T.M."/>
            <person name="Pandolfi V."/>
            <person name="Bustamante F.O."/>
            <person name="Brasileiro-Vidal A.C."/>
            <person name="Benko-Iseppon A.M."/>
        </authorList>
    </citation>
    <scope>NUCLEOTIDE SEQUENCE [LARGE SCALE GENOMIC DNA]</scope>
    <source>
        <tissue evidence="3">Leaves</tissue>
    </source>
</reference>
<sequence length="136" mass="15820">MAAASTSKPPISVRSWHPPETWPTSLSRVRTCNRFWNLGSTATRLGFGFRYRVEKRKKKAEWFVRECGCGEGRREAVEEEEEGGEEQFVKVLREAQPYISVHRDSVFVLVISAEIVDSPYLDPILKKPEWWDYWGL</sequence>
<keyword evidence="1" id="KW-0808">Transferase</keyword>
<protein>
    <submittedName>
        <fullName evidence="3">Uncharacterized protein</fullName>
    </submittedName>
</protein>